<evidence type="ECO:0000313" key="2">
    <source>
        <dbReference type="Proteomes" id="UP000306102"/>
    </source>
</evidence>
<dbReference type="GO" id="GO:0009638">
    <property type="term" value="P:phototropism"/>
    <property type="evidence" value="ECO:0007669"/>
    <property type="project" value="InterPro"/>
</dbReference>
<dbReference type="Proteomes" id="UP000306102">
    <property type="component" value="Unassembled WGS sequence"/>
</dbReference>
<comment type="caution">
    <text evidence="1">The sequence shown here is derived from an EMBL/GenBank/DDBJ whole genome shotgun (WGS) entry which is preliminary data.</text>
</comment>
<protein>
    <submittedName>
        <fullName evidence="1">Uncharacterized protein</fullName>
    </submittedName>
</protein>
<sequence length="428" mass="47096">MDSQDNTDNLRVASFSAYLNSTDEGLMLKLTRAIQDAAPEIISPEVTPRPLSLRRSKINQEEGEIGVFGADKYFNMKMNCDDNPKLIDNRVEVELCHRKPKLSSGGTPSVSSEASLNSQNALLPTLLKNPSRIKQKKATAKRFLAGFGCNGPCLDKMSVHIDEGVVQKKEIREESFRFVNPVQSQLGLRGEDLFVFPFLKSGKENLTVKKQLEEEKVDKEESRYSIEVFGSHMIKKGDNISINLERKLSMLTWDAIPKSQDLPSTLPISSTPGPCDDIQSDASSDLFEIDTLSGTGHSLLTMQATENVSQYEPSEASIEWSVVTASAADFSTVSEYDEKSIAGDHLTSTNATNRNKTAKTKNIVCKEGQKGRSGGFLGCKTQKAVSVAEAAHRANEKAKSMKSQGDVWRKDFEFGPVQRSFASKVVSP</sequence>
<dbReference type="PANTHER" id="PTHR33781:SF3">
    <property type="entry name" value="PROTEIN PHYTOCHROME KINASE SUBSTRATE 3"/>
    <property type="match status" value="1"/>
</dbReference>
<accession>A0A4S4DXS0</accession>
<dbReference type="AlphaFoldDB" id="A0A4S4DXS0"/>
<name>A0A4S4DXS0_CAMSN</name>
<keyword evidence="2" id="KW-1185">Reference proteome</keyword>
<dbReference type="InterPro" id="IPR039615">
    <property type="entry name" value="PKS"/>
</dbReference>
<reference evidence="1 2" key="1">
    <citation type="journal article" date="2018" name="Proc. Natl. Acad. Sci. U.S.A.">
        <title>Draft genome sequence of Camellia sinensis var. sinensis provides insights into the evolution of the tea genome and tea quality.</title>
        <authorList>
            <person name="Wei C."/>
            <person name="Yang H."/>
            <person name="Wang S."/>
            <person name="Zhao J."/>
            <person name="Liu C."/>
            <person name="Gao L."/>
            <person name="Xia E."/>
            <person name="Lu Y."/>
            <person name="Tai Y."/>
            <person name="She G."/>
            <person name="Sun J."/>
            <person name="Cao H."/>
            <person name="Tong W."/>
            <person name="Gao Q."/>
            <person name="Li Y."/>
            <person name="Deng W."/>
            <person name="Jiang X."/>
            <person name="Wang W."/>
            <person name="Chen Q."/>
            <person name="Zhang S."/>
            <person name="Li H."/>
            <person name="Wu J."/>
            <person name="Wang P."/>
            <person name="Li P."/>
            <person name="Shi C."/>
            <person name="Zheng F."/>
            <person name="Jian J."/>
            <person name="Huang B."/>
            <person name="Shan D."/>
            <person name="Shi M."/>
            <person name="Fang C."/>
            <person name="Yue Y."/>
            <person name="Li F."/>
            <person name="Li D."/>
            <person name="Wei S."/>
            <person name="Han B."/>
            <person name="Jiang C."/>
            <person name="Yin Y."/>
            <person name="Xia T."/>
            <person name="Zhang Z."/>
            <person name="Bennetzen J.L."/>
            <person name="Zhao S."/>
            <person name="Wan X."/>
        </authorList>
    </citation>
    <scope>NUCLEOTIDE SEQUENCE [LARGE SCALE GENOMIC DNA]</scope>
    <source>
        <strain evidence="2">cv. Shuchazao</strain>
        <tissue evidence="1">Leaf</tissue>
    </source>
</reference>
<gene>
    <name evidence="1" type="ORF">TEA_014367</name>
</gene>
<organism evidence="1 2">
    <name type="scientific">Camellia sinensis var. sinensis</name>
    <name type="common">China tea</name>
    <dbReference type="NCBI Taxonomy" id="542762"/>
    <lineage>
        <taxon>Eukaryota</taxon>
        <taxon>Viridiplantae</taxon>
        <taxon>Streptophyta</taxon>
        <taxon>Embryophyta</taxon>
        <taxon>Tracheophyta</taxon>
        <taxon>Spermatophyta</taxon>
        <taxon>Magnoliopsida</taxon>
        <taxon>eudicotyledons</taxon>
        <taxon>Gunneridae</taxon>
        <taxon>Pentapetalae</taxon>
        <taxon>asterids</taxon>
        <taxon>Ericales</taxon>
        <taxon>Theaceae</taxon>
        <taxon>Camellia</taxon>
    </lineage>
</organism>
<proteinExistence type="predicted"/>
<dbReference type="EMBL" id="SDRB02009464">
    <property type="protein sequence ID" value="THG08192.1"/>
    <property type="molecule type" value="Genomic_DNA"/>
</dbReference>
<dbReference type="PANTHER" id="PTHR33781">
    <property type="entry name" value="PROTEIN PHYTOCHROME KINASE SUBSTRATE 1-RELATED"/>
    <property type="match status" value="1"/>
</dbReference>
<evidence type="ECO:0000313" key="1">
    <source>
        <dbReference type="EMBL" id="THG08192.1"/>
    </source>
</evidence>